<accession>A0A1T5D942</accession>
<proteinExistence type="predicted"/>
<keyword evidence="3" id="KW-1185">Reference proteome</keyword>
<feature type="signal peptide" evidence="1">
    <location>
        <begin position="1"/>
        <end position="24"/>
    </location>
</feature>
<dbReference type="Pfam" id="PF15416">
    <property type="entry name" value="DUF4623"/>
    <property type="match status" value="1"/>
</dbReference>
<name>A0A1T5D942_9SPHI</name>
<dbReference type="RefSeq" id="WP_079642797.1">
    <property type="nucleotide sequence ID" value="NZ_FUZF01000006.1"/>
</dbReference>
<evidence type="ECO:0000313" key="2">
    <source>
        <dbReference type="EMBL" id="SKB68214.1"/>
    </source>
</evidence>
<evidence type="ECO:0000313" key="3">
    <source>
        <dbReference type="Proteomes" id="UP000190150"/>
    </source>
</evidence>
<dbReference type="OrthoDB" id="1047678at2"/>
<sequence>MKLILNISKIGLIAMMLFAFSAMSCKEDLPGAMDTSSQFAELKSIKILNTGANGNVVLEGMVNESTKQISFPRIDTLTNFDNLQFEAIMSDGAKLEKDVFKLDFEEGVSEKQVLLKVVNSPRYREYLATLRLKVPVYGADFKNGKVYDFSNNAIGNPIYPDYVGLATRGGAFDGEYVMVPSRFGSVNPHLLKVSDLKEGRINKLNLNTTNITGGTLPIQTGAFANGNLYVFNVSSGVGFKMYYYENYKENYNKPPLVITVPVTGLPITGAYNTRFGENTSVNLDVNGNGYIYMTNNPIQHILRLKIANYTEVVERSILPLPVSSMTWTMSYNQIGSTSQYLCTSHGTPMYIMSDGGGIISTIPTTVFEASAAAAKVVYFNNERYLIYMTAGINATSATVFKVYNITRGKTVEEAIGFFAAQSDLEKKPIYEFALNGASNSAPITYTSWYVEKDNGGKDSKLLLFTTAADAGFSIFEFPVNVAVD</sequence>
<dbReference type="PROSITE" id="PS51257">
    <property type="entry name" value="PROKAR_LIPOPROTEIN"/>
    <property type="match status" value="1"/>
</dbReference>
<evidence type="ECO:0008006" key="4">
    <source>
        <dbReference type="Google" id="ProtNLM"/>
    </source>
</evidence>
<evidence type="ECO:0000256" key="1">
    <source>
        <dbReference type="SAM" id="SignalP"/>
    </source>
</evidence>
<dbReference type="STRING" id="1513896.SAMN05660841_01859"/>
<feature type="chain" id="PRO_5012391491" description="DUF4623 domain-containing protein" evidence="1">
    <location>
        <begin position="25"/>
        <end position="484"/>
    </location>
</feature>
<dbReference type="Proteomes" id="UP000190150">
    <property type="component" value="Unassembled WGS sequence"/>
</dbReference>
<gene>
    <name evidence="2" type="ORF">SAMN05660841_01859</name>
</gene>
<dbReference type="EMBL" id="FUZF01000006">
    <property type="protein sequence ID" value="SKB68214.1"/>
    <property type="molecule type" value="Genomic_DNA"/>
</dbReference>
<keyword evidence="1" id="KW-0732">Signal</keyword>
<organism evidence="2 3">
    <name type="scientific">Sphingobacterium nematocida</name>
    <dbReference type="NCBI Taxonomy" id="1513896"/>
    <lineage>
        <taxon>Bacteria</taxon>
        <taxon>Pseudomonadati</taxon>
        <taxon>Bacteroidota</taxon>
        <taxon>Sphingobacteriia</taxon>
        <taxon>Sphingobacteriales</taxon>
        <taxon>Sphingobacteriaceae</taxon>
        <taxon>Sphingobacterium</taxon>
    </lineage>
</organism>
<dbReference type="Gene3D" id="2.60.40.2340">
    <property type="match status" value="1"/>
</dbReference>
<dbReference type="InterPro" id="IPR027863">
    <property type="entry name" value="DUF4623"/>
</dbReference>
<protein>
    <recommendedName>
        <fullName evidence="4">DUF4623 domain-containing protein</fullName>
    </recommendedName>
</protein>
<dbReference type="AlphaFoldDB" id="A0A1T5D942"/>
<reference evidence="3" key="1">
    <citation type="submission" date="2017-02" db="EMBL/GenBank/DDBJ databases">
        <authorList>
            <person name="Varghese N."/>
            <person name="Submissions S."/>
        </authorList>
    </citation>
    <scope>NUCLEOTIDE SEQUENCE [LARGE SCALE GENOMIC DNA]</scope>
    <source>
        <strain evidence="3">DSM 24091</strain>
    </source>
</reference>